<feature type="domain" description="PAS" evidence="7">
    <location>
        <begin position="655"/>
        <end position="724"/>
    </location>
</feature>
<dbReference type="InterPro" id="IPR003594">
    <property type="entry name" value="HATPase_dom"/>
</dbReference>
<keyword evidence="5" id="KW-0418">Kinase</keyword>
<feature type="domain" description="PAS" evidence="7">
    <location>
        <begin position="12"/>
        <end position="83"/>
    </location>
</feature>
<comment type="caution">
    <text evidence="9">The sequence shown here is derived from an EMBL/GenBank/DDBJ whole genome shotgun (WGS) entry which is preliminary data.</text>
</comment>
<dbReference type="AlphaFoldDB" id="A0A3D8YI19"/>
<accession>A0A3D8YI19</accession>
<proteinExistence type="predicted"/>
<dbReference type="SUPFAM" id="SSF47384">
    <property type="entry name" value="Homodimeric domain of signal transducing histidine kinase"/>
    <property type="match status" value="1"/>
</dbReference>
<evidence type="ECO:0000313" key="10">
    <source>
        <dbReference type="Proteomes" id="UP000256373"/>
    </source>
</evidence>
<feature type="domain" description="PAC" evidence="8">
    <location>
        <begin position="211"/>
        <end position="265"/>
    </location>
</feature>
<dbReference type="SMART" id="SM00091">
    <property type="entry name" value="PAS"/>
    <property type="match status" value="5"/>
</dbReference>
<evidence type="ECO:0000259" key="8">
    <source>
        <dbReference type="PROSITE" id="PS50113"/>
    </source>
</evidence>
<dbReference type="NCBIfam" id="TIGR00229">
    <property type="entry name" value="sensory_box"/>
    <property type="match status" value="4"/>
</dbReference>
<evidence type="ECO:0000259" key="6">
    <source>
        <dbReference type="PROSITE" id="PS50109"/>
    </source>
</evidence>
<dbReference type="EMBL" id="QNUL01000003">
    <property type="protein sequence ID" value="REA63031.1"/>
    <property type="molecule type" value="Genomic_DNA"/>
</dbReference>
<evidence type="ECO:0000256" key="5">
    <source>
        <dbReference type="ARBA" id="ARBA00022777"/>
    </source>
</evidence>
<evidence type="ECO:0000256" key="3">
    <source>
        <dbReference type="ARBA" id="ARBA00022553"/>
    </source>
</evidence>
<dbReference type="Gene3D" id="1.10.287.130">
    <property type="match status" value="1"/>
</dbReference>
<keyword evidence="4" id="KW-0808">Transferase</keyword>
<dbReference type="InterPro" id="IPR001610">
    <property type="entry name" value="PAC"/>
</dbReference>
<dbReference type="InterPro" id="IPR005467">
    <property type="entry name" value="His_kinase_dom"/>
</dbReference>
<reference evidence="9 10" key="1">
    <citation type="submission" date="2018-07" db="EMBL/GenBank/DDBJ databases">
        <title>Dyadobacter roseus sp. nov., isolated from rose rhizosphere soil.</title>
        <authorList>
            <person name="Chen L."/>
        </authorList>
    </citation>
    <scope>NUCLEOTIDE SEQUENCE [LARGE SCALE GENOMIC DNA]</scope>
    <source>
        <strain evidence="9 10">RS19</strain>
    </source>
</reference>
<protein>
    <recommendedName>
        <fullName evidence="2">histidine kinase</fullName>
        <ecNumber evidence="2">2.7.13.3</ecNumber>
    </recommendedName>
</protein>
<dbReference type="PROSITE" id="PS50113">
    <property type="entry name" value="PAC"/>
    <property type="match status" value="5"/>
</dbReference>
<keyword evidence="3" id="KW-0597">Phosphoprotein</keyword>
<name>A0A3D8YI19_9BACT</name>
<gene>
    <name evidence="9" type="ORF">DSL64_05255</name>
</gene>
<evidence type="ECO:0000256" key="1">
    <source>
        <dbReference type="ARBA" id="ARBA00000085"/>
    </source>
</evidence>
<dbReference type="InterPro" id="IPR000014">
    <property type="entry name" value="PAS"/>
</dbReference>
<dbReference type="SMART" id="SM00388">
    <property type="entry name" value="HisKA"/>
    <property type="match status" value="1"/>
</dbReference>
<dbReference type="Pfam" id="PF08448">
    <property type="entry name" value="PAS_4"/>
    <property type="match status" value="3"/>
</dbReference>
<dbReference type="InterPro" id="IPR000700">
    <property type="entry name" value="PAS-assoc_C"/>
</dbReference>
<dbReference type="CDD" id="cd00082">
    <property type="entry name" value="HisKA"/>
    <property type="match status" value="1"/>
</dbReference>
<feature type="domain" description="PAC" evidence="8">
    <location>
        <begin position="727"/>
        <end position="780"/>
    </location>
</feature>
<dbReference type="InterPro" id="IPR035965">
    <property type="entry name" value="PAS-like_dom_sf"/>
</dbReference>
<feature type="domain" description="Histidine kinase" evidence="6">
    <location>
        <begin position="816"/>
        <end position="1043"/>
    </location>
</feature>
<dbReference type="RefSeq" id="WP_115829619.1">
    <property type="nucleotide sequence ID" value="NZ_QNUL01000003.1"/>
</dbReference>
<dbReference type="InterPro" id="IPR003661">
    <property type="entry name" value="HisK_dim/P_dom"/>
</dbReference>
<dbReference type="InterPro" id="IPR052162">
    <property type="entry name" value="Sensor_kinase/Photoreceptor"/>
</dbReference>
<dbReference type="Proteomes" id="UP000256373">
    <property type="component" value="Unassembled WGS sequence"/>
</dbReference>
<organism evidence="9 10">
    <name type="scientific">Dyadobacter luteus</name>
    <dbReference type="NCBI Taxonomy" id="2259619"/>
    <lineage>
        <taxon>Bacteria</taxon>
        <taxon>Pseudomonadati</taxon>
        <taxon>Bacteroidota</taxon>
        <taxon>Cytophagia</taxon>
        <taxon>Cytophagales</taxon>
        <taxon>Spirosomataceae</taxon>
        <taxon>Dyadobacter</taxon>
    </lineage>
</organism>
<dbReference type="InterPro" id="IPR036890">
    <property type="entry name" value="HATPase_C_sf"/>
</dbReference>
<dbReference type="Gene3D" id="3.30.450.20">
    <property type="entry name" value="PAS domain"/>
    <property type="match status" value="6"/>
</dbReference>
<evidence type="ECO:0000256" key="4">
    <source>
        <dbReference type="ARBA" id="ARBA00022679"/>
    </source>
</evidence>
<feature type="domain" description="PAC" evidence="8">
    <location>
        <begin position="601"/>
        <end position="654"/>
    </location>
</feature>
<dbReference type="PANTHER" id="PTHR43304">
    <property type="entry name" value="PHYTOCHROME-LIKE PROTEIN CPH1"/>
    <property type="match status" value="1"/>
</dbReference>
<dbReference type="InterPro" id="IPR013656">
    <property type="entry name" value="PAS_4"/>
</dbReference>
<dbReference type="OrthoDB" id="9124519at2"/>
<dbReference type="CDD" id="cd00130">
    <property type="entry name" value="PAS"/>
    <property type="match status" value="2"/>
</dbReference>
<dbReference type="SMART" id="SM00387">
    <property type="entry name" value="HATPase_c"/>
    <property type="match status" value="1"/>
</dbReference>
<dbReference type="SUPFAM" id="SSF55785">
    <property type="entry name" value="PYP-like sensor domain (PAS domain)"/>
    <property type="match status" value="6"/>
</dbReference>
<dbReference type="InterPro" id="IPR036097">
    <property type="entry name" value="HisK_dim/P_sf"/>
</dbReference>
<dbReference type="Gene3D" id="3.30.565.10">
    <property type="entry name" value="Histidine kinase-like ATPase, C-terminal domain"/>
    <property type="match status" value="1"/>
</dbReference>
<dbReference type="PANTHER" id="PTHR43304:SF1">
    <property type="entry name" value="PAC DOMAIN-CONTAINING PROTEIN"/>
    <property type="match status" value="1"/>
</dbReference>
<dbReference type="PROSITE" id="PS50109">
    <property type="entry name" value="HIS_KIN"/>
    <property type="match status" value="1"/>
</dbReference>
<evidence type="ECO:0000259" key="7">
    <source>
        <dbReference type="PROSITE" id="PS50112"/>
    </source>
</evidence>
<dbReference type="InterPro" id="IPR013655">
    <property type="entry name" value="PAS_fold_3"/>
</dbReference>
<dbReference type="Pfam" id="PF08447">
    <property type="entry name" value="PAS_3"/>
    <property type="match status" value="2"/>
</dbReference>
<evidence type="ECO:0000256" key="2">
    <source>
        <dbReference type="ARBA" id="ARBA00012438"/>
    </source>
</evidence>
<feature type="domain" description="PAC" evidence="8">
    <location>
        <begin position="88"/>
        <end position="140"/>
    </location>
</feature>
<dbReference type="Pfam" id="PF02518">
    <property type="entry name" value="HATPase_c"/>
    <property type="match status" value="1"/>
</dbReference>
<keyword evidence="10" id="KW-1185">Reference proteome</keyword>
<dbReference type="PROSITE" id="PS50112">
    <property type="entry name" value="PAS"/>
    <property type="match status" value="2"/>
</dbReference>
<dbReference type="Pfam" id="PF00512">
    <property type="entry name" value="HisKA"/>
    <property type="match status" value="1"/>
</dbReference>
<dbReference type="Gene3D" id="2.10.70.100">
    <property type="match status" value="1"/>
</dbReference>
<feature type="domain" description="PAC" evidence="8">
    <location>
        <begin position="472"/>
        <end position="525"/>
    </location>
</feature>
<comment type="catalytic activity">
    <reaction evidence="1">
        <text>ATP + protein L-histidine = ADP + protein N-phospho-L-histidine.</text>
        <dbReference type="EC" id="2.7.13.3"/>
    </reaction>
</comment>
<dbReference type="SMART" id="SM00086">
    <property type="entry name" value="PAC"/>
    <property type="match status" value="4"/>
</dbReference>
<dbReference type="PRINTS" id="PR00344">
    <property type="entry name" value="BCTRLSENSOR"/>
</dbReference>
<dbReference type="SUPFAM" id="SSF55874">
    <property type="entry name" value="ATPase domain of HSP90 chaperone/DNA topoisomerase II/histidine kinase"/>
    <property type="match status" value="1"/>
</dbReference>
<evidence type="ECO:0000313" key="9">
    <source>
        <dbReference type="EMBL" id="REA63031.1"/>
    </source>
</evidence>
<dbReference type="GO" id="GO:0000155">
    <property type="term" value="F:phosphorelay sensor kinase activity"/>
    <property type="evidence" value="ECO:0007669"/>
    <property type="project" value="InterPro"/>
</dbReference>
<sequence>MSEANIHGFSQDIIRLKAALGAAGIGIWEVDLANNMVYWDDRCCELIGLEKQHAIPFDQSYKYIYPDDLPLVTKLLNAALQGENGGAYEATYRTVGADNLIRWVHFSGSAYMDHDSQVQRFGGVARDVSMRHQAQQKASESEEFIEFLSNSVPAMIFYLDAHQRYKSYNSTFMQWYNVGETEALGVHVRDFIGEEAYARIYPRLIRAYAGEQVSFEMPAPGRIGKDRWLSIIYTPDIQDDGTVAGIVIHATDATNSKRTEIALRESEAKFRSIFEQAPMGIALAEGRDMVVTLGNDRIFEIWGKSSEMTGLPMMAILPELEGQPFMQLMQQVYDTGIPYFGAGTLARLKRKGVLEDAYFDFVYTPVRADDGRVTGVMTLATEVTNREIANQAIAHSEARFRSLIEQAPVATCLFIGKDMKIEVANDKMIGVWGKDGSVIGKPLSEAVPELVGQPFLDILEWVYTTGSAYSATAAPAELVVDEVLSTYYFNFSYKPLFDNNGQVYGIIDMAVDVTEQVIAHQILEEKEIILQNAIELAELGNWTVYLPEGRTTLAPRMAEWFDVPLAEADISVFMQSIQEEDRRRVRNALFYTLDPESDGWFREEYTVVSQQTGQRRIISAIGRSFFDKYGKPYKIEGTARDITSERLHQYELEQKEAALRNAIELAELGTWSLDVPTGIVTYSERLQNWLGNSAMDLDPGALSHVHPDDKERVGQALSKAIEGNGRFDQIYKLACNSDGTTRIIHSSGRVHFDGDGNAIMLVGTAQDITVQQDLKSALEAQVRVRTEELQLANYELAGTNELLVRSNEELAQYAYVASHDLQEPLRKIQVFTDMLSSDSMLSAYGRELASKIFSSAERMRMLIINLLDFSQLAKSESPFHLIDLNEIVRDVFRDFELVAQEKGAIFRLDKLPSLEAVSLQMNQLFYNLISNSLKFTKPDQPPVISISCDICPVDLLKDYIKLPHPFAVYYRIHVQDNGIGFENQYADQIFEIFKRLHGRKSYPGSGIGLALCRRIVLNHGGALITESAPGKGASFWLILPDKQS</sequence>
<dbReference type="InterPro" id="IPR004358">
    <property type="entry name" value="Sig_transdc_His_kin-like_C"/>
</dbReference>
<dbReference type="EC" id="2.7.13.3" evidence="2"/>